<dbReference type="AlphaFoldDB" id="A0A517X1L8"/>
<dbReference type="InterPro" id="IPR027417">
    <property type="entry name" value="P-loop_NTPase"/>
</dbReference>
<dbReference type="Proteomes" id="UP000318384">
    <property type="component" value="Chromosome"/>
</dbReference>
<organism evidence="5 6">
    <name type="scientific">Gimesia aquarii</name>
    <dbReference type="NCBI Taxonomy" id="2527964"/>
    <lineage>
        <taxon>Bacteria</taxon>
        <taxon>Pseudomonadati</taxon>
        <taxon>Planctomycetota</taxon>
        <taxon>Planctomycetia</taxon>
        <taxon>Planctomycetales</taxon>
        <taxon>Planctomycetaceae</taxon>
        <taxon>Gimesia</taxon>
    </lineage>
</organism>
<dbReference type="InterPro" id="IPR015856">
    <property type="entry name" value="ABC_transpr_CbiO/EcfA_su"/>
</dbReference>
<evidence type="ECO:0000259" key="4">
    <source>
        <dbReference type="PROSITE" id="PS50893"/>
    </source>
</evidence>
<dbReference type="Pfam" id="PF00005">
    <property type="entry name" value="ABC_tran"/>
    <property type="match status" value="1"/>
</dbReference>
<reference evidence="5 6" key="1">
    <citation type="submission" date="2019-03" db="EMBL/GenBank/DDBJ databases">
        <title>Deep-cultivation of Planctomycetes and their phenomic and genomic characterization uncovers novel biology.</title>
        <authorList>
            <person name="Wiegand S."/>
            <person name="Jogler M."/>
            <person name="Boedeker C."/>
            <person name="Pinto D."/>
            <person name="Vollmers J."/>
            <person name="Rivas-Marin E."/>
            <person name="Kohn T."/>
            <person name="Peeters S.H."/>
            <person name="Heuer A."/>
            <person name="Rast P."/>
            <person name="Oberbeckmann S."/>
            <person name="Bunk B."/>
            <person name="Jeske O."/>
            <person name="Meyerdierks A."/>
            <person name="Storesund J.E."/>
            <person name="Kallscheuer N."/>
            <person name="Luecker S."/>
            <person name="Lage O.M."/>
            <person name="Pohl T."/>
            <person name="Merkel B.J."/>
            <person name="Hornburger P."/>
            <person name="Mueller R.-W."/>
            <person name="Bruemmer F."/>
            <person name="Labrenz M."/>
            <person name="Spormann A.M."/>
            <person name="Op den Camp H."/>
            <person name="Overmann J."/>
            <person name="Amann R."/>
            <person name="Jetten M.S.M."/>
            <person name="Mascher T."/>
            <person name="Medema M.H."/>
            <person name="Devos D.P."/>
            <person name="Kaster A.-K."/>
            <person name="Ovreas L."/>
            <person name="Rohde M."/>
            <person name="Galperin M.Y."/>
            <person name="Jogler C."/>
        </authorList>
    </citation>
    <scope>NUCLEOTIDE SEQUENCE [LARGE SCALE GENOMIC DNA]</scope>
    <source>
        <strain evidence="5 6">V202</strain>
    </source>
</reference>
<evidence type="ECO:0000256" key="2">
    <source>
        <dbReference type="ARBA" id="ARBA00022741"/>
    </source>
</evidence>
<dbReference type="GO" id="GO:0055085">
    <property type="term" value="P:transmembrane transport"/>
    <property type="evidence" value="ECO:0007669"/>
    <property type="project" value="InterPro"/>
</dbReference>
<dbReference type="EMBL" id="CP037422">
    <property type="protein sequence ID" value="QDU11394.1"/>
    <property type="molecule type" value="Genomic_DNA"/>
</dbReference>
<dbReference type="CDD" id="cd03225">
    <property type="entry name" value="ABC_cobalt_CbiO_domain1"/>
    <property type="match status" value="1"/>
</dbReference>
<dbReference type="SMART" id="SM00382">
    <property type="entry name" value="AAA"/>
    <property type="match status" value="1"/>
</dbReference>
<evidence type="ECO:0000256" key="1">
    <source>
        <dbReference type="ARBA" id="ARBA00022448"/>
    </source>
</evidence>
<protein>
    <submittedName>
        <fullName evidence="5">Putative ABC transporter ATP-binding protein YbbL</fullName>
    </submittedName>
</protein>
<proteinExistence type="predicted"/>
<dbReference type="OrthoDB" id="9785080at2"/>
<keyword evidence="1" id="KW-0813">Transport</keyword>
<keyword evidence="6" id="KW-1185">Reference proteome</keyword>
<name>A0A517X1L8_9PLAN</name>
<dbReference type="InterPro" id="IPR003593">
    <property type="entry name" value="AAA+_ATPase"/>
</dbReference>
<keyword evidence="3 5" id="KW-0067">ATP-binding</keyword>
<dbReference type="InterPro" id="IPR003439">
    <property type="entry name" value="ABC_transporter-like_ATP-bd"/>
</dbReference>
<dbReference type="Gene3D" id="3.40.50.300">
    <property type="entry name" value="P-loop containing nucleotide triphosphate hydrolases"/>
    <property type="match status" value="1"/>
</dbReference>
<dbReference type="SUPFAM" id="SSF52540">
    <property type="entry name" value="P-loop containing nucleoside triphosphate hydrolases"/>
    <property type="match status" value="1"/>
</dbReference>
<sequence length="234" mass="26187">MINEPNNQKPALLAAQQLGRQTETGQWLIRNLSLTIHSGDRIAIVGPTGSGKSLFLRSLAILDEIQEGEIHFHGKLIKDKQIPHFRSQVVYLQQRPVLIEGIVQANLEFALKFQTNQHKPQDTSAVLNLLNSFERPEEFLHRHSSLLSGGEGQIVALLRALVLSPQVLLLDEPTSALDQQTAKMFESIILTWMETSELNPAFVWITHDQSQAQRIASQIMTFPSGNISESQKTP</sequence>
<dbReference type="RefSeq" id="WP_145179192.1">
    <property type="nucleotide sequence ID" value="NZ_CP037422.1"/>
</dbReference>
<keyword evidence="2" id="KW-0547">Nucleotide-binding</keyword>
<dbReference type="PROSITE" id="PS50893">
    <property type="entry name" value="ABC_TRANSPORTER_2"/>
    <property type="match status" value="1"/>
</dbReference>
<dbReference type="GO" id="GO:0005524">
    <property type="term" value="F:ATP binding"/>
    <property type="evidence" value="ECO:0007669"/>
    <property type="project" value="UniProtKB-KW"/>
</dbReference>
<dbReference type="PANTHER" id="PTHR43119:SF1">
    <property type="entry name" value="ABC TRANSPORTER DOMAIN-CONTAINING PROTEIN"/>
    <property type="match status" value="1"/>
</dbReference>
<dbReference type="GO" id="GO:0016887">
    <property type="term" value="F:ATP hydrolysis activity"/>
    <property type="evidence" value="ECO:0007669"/>
    <property type="project" value="InterPro"/>
</dbReference>
<evidence type="ECO:0000256" key="3">
    <source>
        <dbReference type="ARBA" id="ARBA00022840"/>
    </source>
</evidence>
<accession>A0A517X1L8</accession>
<dbReference type="PANTHER" id="PTHR43119">
    <property type="entry name" value="ABC TRANSPORT PROTEIN ATP-BINDING COMPONENT-RELATED"/>
    <property type="match status" value="1"/>
</dbReference>
<dbReference type="GO" id="GO:0016020">
    <property type="term" value="C:membrane"/>
    <property type="evidence" value="ECO:0007669"/>
    <property type="project" value="InterPro"/>
</dbReference>
<feature type="domain" description="ABC transporter" evidence="4">
    <location>
        <begin position="13"/>
        <end position="234"/>
    </location>
</feature>
<evidence type="ECO:0000313" key="5">
    <source>
        <dbReference type="EMBL" id="QDU11394.1"/>
    </source>
</evidence>
<evidence type="ECO:0000313" key="6">
    <source>
        <dbReference type="Proteomes" id="UP000318384"/>
    </source>
</evidence>
<gene>
    <name evidence="5" type="primary">ybbL</name>
    <name evidence="5" type="ORF">V202x_48150</name>
</gene>